<organism evidence="1">
    <name type="scientific">marine sediment metagenome</name>
    <dbReference type="NCBI Taxonomy" id="412755"/>
    <lineage>
        <taxon>unclassified sequences</taxon>
        <taxon>metagenomes</taxon>
        <taxon>ecological metagenomes</taxon>
    </lineage>
</organism>
<protein>
    <submittedName>
        <fullName evidence="1">Uncharacterized protein</fullName>
    </submittedName>
</protein>
<reference evidence="1" key="1">
    <citation type="journal article" date="2014" name="Front. Microbiol.">
        <title>High frequency of phylogenetically diverse reductive dehalogenase-homologous genes in deep subseafloor sedimentary metagenomes.</title>
        <authorList>
            <person name="Kawai M."/>
            <person name="Futagami T."/>
            <person name="Toyoda A."/>
            <person name="Takaki Y."/>
            <person name="Nishi S."/>
            <person name="Hori S."/>
            <person name="Arai W."/>
            <person name="Tsubouchi T."/>
            <person name="Morono Y."/>
            <person name="Uchiyama I."/>
            <person name="Ito T."/>
            <person name="Fujiyama A."/>
            <person name="Inagaki F."/>
            <person name="Takami H."/>
        </authorList>
    </citation>
    <scope>NUCLEOTIDE SEQUENCE</scope>
    <source>
        <strain evidence="1">Expedition CK06-06</strain>
    </source>
</reference>
<accession>X1QGK7</accession>
<evidence type="ECO:0000313" key="1">
    <source>
        <dbReference type="EMBL" id="GAI53946.1"/>
    </source>
</evidence>
<dbReference type="AlphaFoldDB" id="X1QGK7"/>
<name>X1QGK7_9ZZZZ</name>
<sequence length="59" mass="6901">MLIYGSDKNLKLAFSMGCKMIGFEHSFGKECWIKVKDKDVSKIKNIFNPRKIEKYTLVE</sequence>
<comment type="caution">
    <text evidence="1">The sequence shown here is derived from an EMBL/GenBank/DDBJ whole genome shotgun (WGS) entry which is preliminary data.</text>
</comment>
<proteinExistence type="predicted"/>
<dbReference type="EMBL" id="BARV01033789">
    <property type="protein sequence ID" value="GAI53946.1"/>
    <property type="molecule type" value="Genomic_DNA"/>
</dbReference>
<gene>
    <name evidence="1" type="ORF">S06H3_53050</name>
</gene>